<dbReference type="SUPFAM" id="SSF53098">
    <property type="entry name" value="Ribonuclease H-like"/>
    <property type="match status" value="1"/>
</dbReference>
<accession>A0ABQ1T378</accession>
<name>A0ABQ1T378_9GAMM</name>
<evidence type="ECO:0000313" key="4">
    <source>
        <dbReference type="EMBL" id="GGE76122.1"/>
    </source>
</evidence>
<organism evidence="4 5">
    <name type="scientific">Shewanella carassii</name>
    <dbReference type="NCBI Taxonomy" id="1987584"/>
    <lineage>
        <taxon>Bacteria</taxon>
        <taxon>Pseudomonadati</taxon>
        <taxon>Pseudomonadota</taxon>
        <taxon>Gammaproteobacteria</taxon>
        <taxon>Alteromonadales</taxon>
        <taxon>Shewanellaceae</taxon>
        <taxon>Shewanella</taxon>
    </lineage>
</organism>
<evidence type="ECO:0000256" key="1">
    <source>
        <dbReference type="ARBA" id="ARBA00022722"/>
    </source>
</evidence>
<proteinExistence type="predicted"/>
<dbReference type="Pfam" id="PF00929">
    <property type="entry name" value="RNase_T"/>
    <property type="match status" value="1"/>
</dbReference>
<dbReference type="PANTHER" id="PTHR30231:SF37">
    <property type="entry name" value="EXODEOXYRIBONUCLEASE 10"/>
    <property type="match status" value="1"/>
</dbReference>
<dbReference type="Proteomes" id="UP000606498">
    <property type="component" value="Unassembled WGS sequence"/>
</dbReference>
<keyword evidence="2" id="KW-0269">Exonuclease</keyword>
<dbReference type="PANTHER" id="PTHR30231">
    <property type="entry name" value="DNA POLYMERASE III SUBUNIT EPSILON"/>
    <property type="match status" value="1"/>
</dbReference>
<protein>
    <submittedName>
        <fullName evidence="4">DNA polymerase III subunit epsilon</fullName>
    </submittedName>
</protein>
<dbReference type="RefSeq" id="WP_100141928.1">
    <property type="nucleotide sequence ID" value="NZ_BMKO01000003.1"/>
</dbReference>
<dbReference type="EMBL" id="BMKO01000003">
    <property type="protein sequence ID" value="GGE76122.1"/>
    <property type="molecule type" value="Genomic_DNA"/>
</dbReference>
<feature type="domain" description="Exonuclease" evidence="3">
    <location>
        <begin position="24"/>
        <end position="202"/>
    </location>
</feature>
<evidence type="ECO:0000256" key="2">
    <source>
        <dbReference type="ARBA" id="ARBA00022839"/>
    </source>
</evidence>
<evidence type="ECO:0000259" key="3">
    <source>
        <dbReference type="SMART" id="SM00479"/>
    </source>
</evidence>
<gene>
    <name evidence="4" type="ORF">GCM10011520_15850</name>
</gene>
<keyword evidence="1" id="KW-0540">Nuclease</keyword>
<dbReference type="SMART" id="SM00479">
    <property type="entry name" value="EXOIII"/>
    <property type="match status" value="1"/>
</dbReference>
<sequence length="202" mass="22511">MTSPYFQIDRQRALCAAQYWLTHNAIVLDTETTGLEWGCEVVEVAAVEVATGNVLMNTLVKPTRPIPAEAEAIHHISNEMVADMPGMDDVIRDINMMLAGRHVVAYNAAFDRKMLMSSLTAYPDDELHFGLSINKGPLAWHCGMLTYAAFKGDWNHSHGDYRWHSLVNAAKQQGISIPGNPHRALYDCMLTRELILKMAEAA</sequence>
<reference evidence="5" key="1">
    <citation type="journal article" date="2019" name="Int. J. Syst. Evol. Microbiol.">
        <title>The Global Catalogue of Microorganisms (GCM) 10K type strain sequencing project: providing services to taxonomists for standard genome sequencing and annotation.</title>
        <authorList>
            <consortium name="The Broad Institute Genomics Platform"/>
            <consortium name="The Broad Institute Genome Sequencing Center for Infectious Disease"/>
            <person name="Wu L."/>
            <person name="Ma J."/>
        </authorList>
    </citation>
    <scope>NUCLEOTIDE SEQUENCE [LARGE SCALE GENOMIC DNA]</scope>
    <source>
        <strain evidence="5">CGMCC 1.16033</strain>
    </source>
</reference>
<dbReference type="Gene3D" id="3.30.420.10">
    <property type="entry name" value="Ribonuclease H-like superfamily/Ribonuclease H"/>
    <property type="match status" value="1"/>
</dbReference>
<dbReference type="InterPro" id="IPR036397">
    <property type="entry name" value="RNaseH_sf"/>
</dbReference>
<comment type="caution">
    <text evidence="4">The sequence shown here is derived from an EMBL/GenBank/DDBJ whole genome shotgun (WGS) entry which is preliminary data.</text>
</comment>
<keyword evidence="2" id="KW-0378">Hydrolase</keyword>
<dbReference type="InterPro" id="IPR013520">
    <property type="entry name" value="Ribonucl_H"/>
</dbReference>
<keyword evidence="5" id="KW-1185">Reference proteome</keyword>
<evidence type="ECO:0000313" key="5">
    <source>
        <dbReference type="Proteomes" id="UP000606498"/>
    </source>
</evidence>
<dbReference type="CDD" id="cd06127">
    <property type="entry name" value="DEDDh"/>
    <property type="match status" value="1"/>
</dbReference>
<dbReference type="InterPro" id="IPR012337">
    <property type="entry name" value="RNaseH-like_sf"/>
</dbReference>